<evidence type="ECO:0000313" key="1">
    <source>
        <dbReference type="EMBL" id="CAH7673852.1"/>
    </source>
</evidence>
<organism evidence="1 2">
    <name type="scientific">Phakopsora pachyrhizi</name>
    <name type="common">Asian soybean rust disease fungus</name>
    <dbReference type="NCBI Taxonomy" id="170000"/>
    <lineage>
        <taxon>Eukaryota</taxon>
        <taxon>Fungi</taxon>
        <taxon>Dikarya</taxon>
        <taxon>Basidiomycota</taxon>
        <taxon>Pucciniomycotina</taxon>
        <taxon>Pucciniomycetes</taxon>
        <taxon>Pucciniales</taxon>
        <taxon>Phakopsoraceae</taxon>
        <taxon>Phakopsora</taxon>
    </lineage>
</organism>
<gene>
    <name evidence="1" type="ORF">PPACK8108_LOCUS8753</name>
</gene>
<protein>
    <submittedName>
        <fullName evidence="1">Expressed protein</fullName>
    </submittedName>
</protein>
<comment type="caution">
    <text evidence="1">The sequence shown here is derived from an EMBL/GenBank/DDBJ whole genome shotgun (WGS) entry which is preliminary data.</text>
</comment>
<reference evidence="1" key="1">
    <citation type="submission" date="2022-06" db="EMBL/GenBank/DDBJ databases">
        <authorList>
            <consortium name="SYNGENTA / RWTH Aachen University"/>
        </authorList>
    </citation>
    <scope>NUCLEOTIDE SEQUENCE</scope>
</reference>
<keyword evidence="2" id="KW-1185">Reference proteome</keyword>
<dbReference type="InterPro" id="IPR036322">
    <property type="entry name" value="WD40_repeat_dom_sf"/>
</dbReference>
<evidence type="ECO:0000313" key="2">
    <source>
        <dbReference type="Proteomes" id="UP001153365"/>
    </source>
</evidence>
<name>A0AAV0AY10_PHAPC</name>
<dbReference type="AlphaFoldDB" id="A0AAV0AY10"/>
<dbReference type="SUPFAM" id="SSF50978">
    <property type="entry name" value="WD40 repeat-like"/>
    <property type="match status" value="1"/>
</dbReference>
<proteinExistence type="predicted"/>
<accession>A0AAV0AY10</accession>
<dbReference type="EMBL" id="CALTRL010001841">
    <property type="protein sequence ID" value="CAH7673852.1"/>
    <property type="molecule type" value="Genomic_DNA"/>
</dbReference>
<dbReference type="Proteomes" id="UP001153365">
    <property type="component" value="Unassembled WGS sequence"/>
</dbReference>
<sequence length="347" mass="39992">MKVDIFGIWCDLENPRIIRIHRGVGRDKNNSNNNGSVMSLKLCSSSGLIFLMIGFETGELRMMVLMAEDEPDRWIEVRTFKLHREPIFSIDLNIKDNRTLEKFNDDMGDGGRIVCWSVGADSVIGRYQVDFQKTKNHQDESIQEIDPSKFIVSLEGHIVLFKFKVLSNTSDQSKKNGKEEEIDYNEARFDVKVRSDGKLFSTIDREGKIEIYSTLLLKNKSPSENEKNEARSDRLQGEEKCFDCQRLKLIGVLKNKAYINYRVGISTDKQQQQESNKLKNQVLAFSEVFERSNREAERNLECGKPKFDRRFGNSMVSLVGDHDLEFRNLLACSSNNSYGNIVVWEVF</sequence>